<evidence type="ECO:0000256" key="5">
    <source>
        <dbReference type="ARBA" id="ARBA00022588"/>
    </source>
</evidence>
<dbReference type="PROSITE" id="PS50020">
    <property type="entry name" value="WW_DOMAIN_2"/>
    <property type="match status" value="1"/>
</dbReference>
<keyword evidence="11" id="KW-0508">mRNA splicing</keyword>
<evidence type="ECO:0000256" key="7">
    <source>
        <dbReference type="ARBA" id="ARBA00022737"/>
    </source>
</evidence>
<evidence type="ECO:0000256" key="6">
    <source>
        <dbReference type="ARBA" id="ARBA00022664"/>
    </source>
</evidence>
<dbReference type="SUPFAM" id="SSF51045">
    <property type="entry name" value="WW domain"/>
    <property type="match status" value="1"/>
</dbReference>
<organism evidence="17">
    <name type="scientific">Timema poppense</name>
    <name type="common">Walking stick</name>
    <dbReference type="NCBI Taxonomy" id="170557"/>
    <lineage>
        <taxon>Eukaryota</taxon>
        <taxon>Metazoa</taxon>
        <taxon>Ecdysozoa</taxon>
        <taxon>Arthropoda</taxon>
        <taxon>Hexapoda</taxon>
        <taxon>Insecta</taxon>
        <taxon>Pterygota</taxon>
        <taxon>Neoptera</taxon>
        <taxon>Polyneoptera</taxon>
        <taxon>Phasmatodea</taxon>
        <taxon>Timematodea</taxon>
        <taxon>Timematoidea</taxon>
        <taxon>Timematidae</taxon>
        <taxon>Timema</taxon>
    </lineage>
</organism>
<evidence type="ECO:0000256" key="15">
    <source>
        <dbReference type="SAM" id="MobiDB-lite"/>
    </source>
</evidence>
<feature type="compositionally biased region" description="Basic and acidic residues" evidence="15">
    <location>
        <begin position="278"/>
        <end position="311"/>
    </location>
</feature>
<evidence type="ECO:0000256" key="13">
    <source>
        <dbReference type="ARBA" id="ARBA00042167"/>
    </source>
</evidence>
<dbReference type="InterPro" id="IPR036020">
    <property type="entry name" value="WW_dom_sf"/>
</dbReference>
<dbReference type="CDD" id="cd00201">
    <property type="entry name" value="WW"/>
    <property type="match status" value="1"/>
</dbReference>
<evidence type="ECO:0000256" key="8">
    <source>
        <dbReference type="ARBA" id="ARBA00022859"/>
    </source>
</evidence>
<evidence type="ECO:0000256" key="11">
    <source>
        <dbReference type="ARBA" id="ARBA00023187"/>
    </source>
</evidence>
<dbReference type="PANTHER" id="PTHR21737:SF3">
    <property type="entry name" value="POLYGLUTAMINE-BINDING PROTEIN 1"/>
    <property type="match status" value="1"/>
</dbReference>
<feature type="domain" description="WW" evidence="16">
    <location>
        <begin position="124"/>
        <end position="158"/>
    </location>
</feature>
<keyword evidence="8" id="KW-0391">Immunity</keyword>
<keyword evidence="10" id="KW-0804">Transcription</keyword>
<reference evidence="17" key="1">
    <citation type="submission" date="2020-11" db="EMBL/GenBank/DDBJ databases">
        <authorList>
            <person name="Tran Van P."/>
        </authorList>
    </citation>
    <scope>NUCLEOTIDE SEQUENCE</scope>
</reference>
<comment type="subcellular location">
    <subcellularLocation>
        <location evidence="2">Cytoplasmic granule</location>
    </subcellularLocation>
    <subcellularLocation>
        <location evidence="1">Nucleus speckle</location>
    </subcellularLocation>
</comment>
<dbReference type="GO" id="GO:0005737">
    <property type="term" value="C:cytoplasm"/>
    <property type="evidence" value="ECO:0007669"/>
    <property type="project" value="TreeGrafter"/>
</dbReference>
<dbReference type="PANTHER" id="PTHR21737">
    <property type="entry name" value="POLYGLUTAMINE BINDING PROTEIN 1/MARVEL MEMBRANE-ASSOCIATING DOMAIN CONTAINING 3"/>
    <property type="match status" value="1"/>
</dbReference>
<dbReference type="Gene3D" id="2.20.70.10">
    <property type="match status" value="1"/>
</dbReference>
<evidence type="ECO:0000256" key="12">
    <source>
        <dbReference type="ARBA" id="ARBA00023242"/>
    </source>
</evidence>
<evidence type="ECO:0000256" key="9">
    <source>
        <dbReference type="ARBA" id="ARBA00023015"/>
    </source>
</evidence>
<keyword evidence="5" id="KW-0399">Innate immunity</keyword>
<feature type="region of interest" description="Disordered" evidence="15">
    <location>
        <begin position="175"/>
        <end position="205"/>
    </location>
</feature>
<keyword evidence="4" id="KW-0597">Phosphoprotein</keyword>
<dbReference type="GO" id="GO:0043021">
    <property type="term" value="F:ribonucleoprotein complex binding"/>
    <property type="evidence" value="ECO:0007669"/>
    <property type="project" value="TreeGrafter"/>
</dbReference>
<evidence type="ECO:0000256" key="4">
    <source>
        <dbReference type="ARBA" id="ARBA00022553"/>
    </source>
</evidence>
<dbReference type="SMART" id="SM00456">
    <property type="entry name" value="WW"/>
    <property type="match status" value="1"/>
</dbReference>
<evidence type="ECO:0000256" key="14">
    <source>
        <dbReference type="ARBA" id="ARBA00046362"/>
    </source>
</evidence>
<feature type="region of interest" description="Disordered" evidence="15">
    <location>
        <begin position="278"/>
        <end position="390"/>
    </location>
</feature>
<keyword evidence="12" id="KW-0539">Nucleus</keyword>
<dbReference type="GO" id="GO:0000380">
    <property type="term" value="P:alternative mRNA splicing, via spliceosome"/>
    <property type="evidence" value="ECO:0007669"/>
    <property type="project" value="TreeGrafter"/>
</dbReference>
<accession>A0A7R9DG49</accession>
<comment type="subunit">
    <text evidence="14">Interacts with POU3F2/Brn-2, ATXN1, TXNL4A, HTT and AR. Interaction with ATXN1 correlates positively with the length of the polyglutamine tract. Interacts with RNA polymerase II large subunit in a phosphorylation-dependent manner. Forms a ternary complex with ATXN1 mutant and phosphorylated RNA polymerase II. Interacts (via C-terminus) with TXNL4A and CD2BP2. Interacts (via WW domain) with ATN1 and SF3B1, and may interact with additional splice factors. Interacts (via WW domain) with WBP11; Leading to reduce interaction between PQBP1 and TXNL4A. Interacts with CAPRIN1. Interacts with DDX1. Interacts with SFPQ. Interacts with KHSRP.</text>
</comment>
<evidence type="ECO:0000256" key="2">
    <source>
        <dbReference type="ARBA" id="ARBA00004463"/>
    </source>
</evidence>
<feature type="compositionally biased region" description="Acidic residues" evidence="15">
    <location>
        <begin position="179"/>
        <end position="201"/>
    </location>
</feature>
<dbReference type="Pfam" id="PF00397">
    <property type="entry name" value="WW"/>
    <property type="match status" value="1"/>
</dbReference>
<gene>
    <name evidence="17" type="ORF">TPSB3V08_LOCUS8525</name>
</gene>
<evidence type="ECO:0000256" key="3">
    <source>
        <dbReference type="ARBA" id="ARBA00021117"/>
    </source>
</evidence>
<keyword evidence="6" id="KW-0507">mRNA processing</keyword>
<dbReference type="AlphaFoldDB" id="A0A7R9DG49"/>
<proteinExistence type="predicted"/>
<dbReference type="InterPro" id="IPR001202">
    <property type="entry name" value="WW_dom"/>
</dbReference>
<dbReference type="GO" id="GO:0045087">
    <property type="term" value="P:innate immune response"/>
    <property type="evidence" value="ECO:0007669"/>
    <property type="project" value="UniProtKB-KW"/>
</dbReference>
<dbReference type="Gene3D" id="3.40.30.10">
    <property type="entry name" value="Glutaredoxin"/>
    <property type="match status" value="1"/>
</dbReference>
<keyword evidence="7" id="KW-0677">Repeat</keyword>
<evidence type="ECO:0000313" key="17">
    <source>
        <dbReference type="EMBL" id="CAD7412614.1"/>
    </source>
</evidence>
<sequence length="390" mass="43308">MPLPAALVSRLAKRGLINIPKSNTISPSIPTPVGPAALNIVEEEVIAEDYDSQKDTPINNVIDDDMGEDLVGNLEQKLMGHPGCPNKYNIYHECTGLCMELWGDGHPEPDEVYKRKKLNMLLKYPLPDNWVEVYDPGTGRHYYWDIDSDVVSWLSPRHPKAVITESAAHLREELKMADVDDEEDESEDDGKESDAEEDDCGAGEGPRHIVVQEEGSLHIVVRGKDLGTWGDGKVGKKGDKGWLDTLACSPPYQTWGRFGGGAVCKSILSFLFLKLSDEETKEESRREEQERRRESRERERARGRLKVRDNDLDPMDPAFYSEAPRGTWSTGLGKKNEAKTGADTTAAGPLYQMRPYPNPGAVLRANAKNKPPPASDKPAVMQPELPSIPP</sequence>
<keyword evidence="9" id="KW-0805">Transcription regulation</keyword>
<evidence type="ECO:0000256" key="10">
    <source>
        <dbReference type="ARBA" id="ARBA00023163"/>
    </source>
</evidence>
<protein>
    <recommendedName>
        <fullName evidence="3">Polyglutamine-binding protein 1</fullName>
    </recommendedName>
    <alternativeName>
        <fullName evidence="13">Polyglutamine tract-binding protein 1</fullName>
    </alternativeName>
</protein>
<dbReference type="GO" id="GO:0016607">
    <property type="term" value="C:nuclear speck"/>
    <property type="evidence" value="ECO:0007669"/>
    <property type="project" value="UniProtKB-SubCell"/>
</dbReference>
<evidence type="ECO:0000259" key="16">
    <source>
        <dbReference type="PROSITE" id="PS50020"/>
    </source>
</evidence>
<name>A0A7R9DG49_TIMPO</name>
<dbReference type="EMBL" id="OD006167">
    <property type="protein sequence ID" value="CAD7412614.1"/>
    <property type="molecule type" value="Genomic_DNA"/>
</dbReference>
<evidence type="ECO:0000256" key="1">
    <source>
        <dbReference type="ARBA" id="ARBA00004324"/>
    </source>
</evidence>